<feature type="transmembrane region" description="Helical" evidence="6">
    <location>
        <begin position="176"/>
        <end position="192"/>
    </location>
</feature>
<proteinExistence type="predicted"/>
<feature type="transmembrane region" description="Helical" evidence="6">
    <location>
        <begin position="199"/>
        <end position="220"/>
    </location>
</feature>
<dbReference type="AlphaFoldDB" id="A0AAF0YMS8"/>
<evidence type="ECO:0000256" key="2">
    <source>
        <dbReference type="ARBA" id="ARBA00022692"/>
    </source>
</evidence>
<feature type="transmembrane region" description="Helical" evidence="6">
    <location>
        <begin position="116"/>
        <end position="137"/>
    </location>
</feature>
<evidence type="ECO:0000256" key="6">
    <source>
        <dbReference type="SAM" id="Phobius"/>
    </source>
</evidence>
<keyword evidence="7" id="KW-0808">Transferase</keyword>
<evidence type="ECO:0000256" key="5">
    <source>
        <dbReference type="ARBA" id="ARBA00023136"/>
    </source>
</evidence>
<feature type="transmembrane region" description="Helical" evidence="6">
    <location>
        <begin position="54"/>
        <end position="71"/>
    </location>
</feature>
<reference evidence="8" key="1">
    <citation type="submission" date="2017-09" db="EMBL/GenBank/DDBJ databases">
        <title>Bacterial strain isolated from the female urinary microbiota.</title>
        <authorList>
            <person name="Thomas-White K."/>
            <person name="Kumar N."/>
            <person name="Forster S."/>
            <person name="Putonti C."/>
            <person name="Lawley T."/>
            <person name="Wolfe A.J."/>
        </authorList>
    </citation>
    <scope>NUCLEOTIDE SEQUENCE [LARGE SCALE GENOMIC DNA]</scope>
    <source>
        <strain evidence="8">UMB0959</strain>
    </source>
</reference>
<keyword evidence="5 6" id="KW-0472">Membrane</keyword>
<accession>A0AAF0YMS8</accession>
<feature type="transmembrane region" description="Helical" evidence="6">
    <location>
        <begin position="21"/>
        <end position="42"/>
    </location>
</feature>
<keyword evidence="4 6" id="KW-1133">Transmembrane helix</keyword>
<feature type="transmembrane region" description="Helical" evidence="6">
    <location>
        <begin position="327"/>
        <end position="349"/>
    </location>
</feature>
<dbReference type="InterPro" id="IPR001182">
    <property type="entry name" value="FtsW/RodA"/>
</dbReference>
<evidence type="ECO:0000313" key="7">
    <source>
        <dbReference type="EMBL" id="WOS95386.1"/>
    </source>
</evidence>
<feature type="transmembrane region" description="Helical" evidence="6">
    <location>
        <begin position="149"/>
        <end position="170"/>
    </location>
</feature>
<evidence type="ECO:0000256" key="3">
    <source>
        <dbReference type="ARBA" id="ARBA00022960"/>
    </source>
</evidence>
<keyword evidence="2 6" id="KW-0812">Transmembrane</keyword>
<feature type="transmembrane region" description="Helical" evidence="6">
    <location>
        <begin position="295"/>
        <end position="315"/>
    </location>
</feature>
<dbReference type="PANTHER" id="PTHR30474">
    <property type="entry name" value="CELL CYCLE PROTEIN"/>
    <property type="match status" value="1"/>
</dbReference>
<comment type="subcellular location">
    <subcellularLocation>
        <location evidence="1">Membrane</location>
        <topology evidence="1">Multi-pass membrane protein</topology>
    </subcellularLocation>
</comment>
<feature type="transmembrane region" description="Helical" evidence="6">
    <location>
        <begin position="369"/>
        <end position="387"/>
    </location>
</feature>
<dbReference type="Proteomes" id="UP000243626">
    <property type="component" value="Chromosome"/>
</dbReference>
<dbReference type="GO" id="GO:0015648">
    <property type="term" value="F:lipid-linked peptidoglycan transporter activity"/>
    <property type="evidence" value="ECO:0007669"/>
    <property type="project" value="TreeGrafter"/>
</dbReference>
<gene>
    <name evidence="7" type="ORF">CJ229_004585</name>
</gene>
<protein>
    <submittedName>
        <fullName evidence="7">FtsW/RodA/SpoVE family cell cycle protein</fullName>
        <ecNumber evidence="7">2.4.1.129</ecNumber>
    </submittedName>
</protein>
<sequence>MNQKKYSRQNLNILARIDWTLIFILIMLAAISILIISSAMTSEQYSTNFAQRQLLFYLFGFLIAFILMLIPFHFYKDYIWGIYAFGILSLVFLHFSPFESITPIINGAKSWYQFGFFSVQPSEFMKIIYIMALAYVISQHNKYKIEDDLSLDVKLLGKMAVVSALPMLLVLLQNDLGTTLVMVAIFFGMVLISGISWWLILPVVFVVTTVGVSLILGILYRPDLIDKLGVHAYQFDRIYSWLQPEKYISDSGFQLMNSLISIGSGGITGRGYKDGIIYIPENHTDFIFTIVGEEFGFIGTTFVVIVLLSLLLRLFRISLLTHDSFGGYFIIGFLSLLFFHIFQNIGMTIQLVPITGLPLPFLSYGGSGLWANMVGIGIVLSIYFYELSGKKEARFNK</sequence>
<dbReference type="GO" id="GO:0016757">
    <property type="term" value="F:glycosyltransferase activity"/>
    <property type="evidence" value="ECO:0007669"/>
    <property type="project" value="UniProtKB-KW"/>
</dbReference>
<dbReference type="GO" id="GO:0008360">
    <property type="term" value="P:regulation of cell shape"/>
    <property type="evidence" value="ECO:0007669"/>
    <property type="project" value="UniProtKB-KW"/>
</dbReference>
<keyword evidence="8" id="KW-1185">Reference proteome</keyword>
<dbReference type="KEGG" id="nmy:CJ229_004585"/>
<dbReference type="Pfam" id="PF01098">
    <property type="entry name" value="FTSW_RODA_SPOVE"/>
    <property type="match status" value="1"/>
</dbReference>
<dbReference type="GO" id="GO:0032153">
    <property type="term" value="C:cell division site"/>
    <property type="evidence" value="ECO:0007669"/>
    <property type="project" value="TreeGrafter"/>
</dbReference>
<evidence type="ECO:0000256" key="4">
    <source>
        <dbReference type="ARBA" id="ARBA00022989"/>
    </source>
</evidence>
<dbReference type="PANTHER" id="PTHR30474:SF1">
    <property type="entry name" value="PEPTIDOGLYCAN GLYCOSYLTRANSFERASE MRDB"/>
    <property type="match status" value="1"/>
</dbReference>
<dbReference type="GO" id="GO:0051301">
    <property type="term" value="P:cell division"/>
    <property type="evidence" value="ECO:0007669"/>
    <property type="project" value="InterPro"/>
</dbReference>
<name>A0AAF0YMS8_9STAP</name>
<dbReference type="EMBL" id="CP136964">
    <property type="protein sequence ID" value="WOS95386.1"/>
    <property type="molecule type" value="Genomic_DNA"/>
</dbReference>
<keyword evidence="7" id="KW-0328">Glycosyltransferase</keyword>
<evidence type="ECO:0000313" key="8">
    <source>
        <dbReference type="Proteomes" id="UP000243626"/>
    </source>
</evidence>
<keyword evidence="3" id="KW-0133">Cell shape</keyword>
<dbReference type="EC" id="2.4.1.129" evidence="7"/>
<feature type="transmembrane region" description="Helical" evidence="6">
    <location>
        <begin position="78"/>
        <end position="96"/>
    </location>
</feature>
<evidence type="ECO:0000256" key="1">
    <source>
        <dbReference type="ARBA" id="ARBA00004141"/>
    </source>
</evidence>
<organism evidence="7 8">
    <name type="scientific">Nosocomiicoccus massiliensis</name>
    <dbReference type="NCBI Taxonomy" id="1232430"/>
    <lineage>
        <taxon>Bacteria</taxon>
        <taxon>Bacillati</taxon>
        <taxon>Bacillota</taxon>
        <taxon>Bacilli</taxon>
        <taxon>Bacillales</taxon>
        <taxon>Staphylococcaceae</taxon>
        <taxon>Nosocomiicoccus</taxon>
    </lineage>
</organism>
<dbReference type="GO" id="GO:0005886">
    <property type="term" value="C:plasma membrane"/>
    <property type="evidence" value="ECO:0007669"/>
    <property type="project" value="TreeGrafter"/>
</dbReference>
<reference evidence="7 8" key="2">
    <citation type="submission" date="2023-10" db="EMBL/GenBank/DDBJ databases">
        <authorList>
            <person name="Choi B."/>
        </authorList>
    </citation>
    <scope>NUCLEOTIDE SEQUENCE [LARGE SCALE GENOMIC DNA]</scope>
    <source>
        <strain evidence="7 8">UMB0959</strain>
    </source>
</reference>